<dbReference type="EMBL" id="CP056041">
    <property type="protein sequence ID" value="QKZ19910.1"/>
    <property type="molecule type" value="Genomic_DNA"/>
</dbReference>
<keyword evidence="1" id="KW-0732">Signal</keyword>
<accession>A0A7H8TD29</accession>
<proteinExistence type="predicted"/>
<sequence length="201" mass="22247">MTATGLAALAAIGGLWAQAVATNWSQQTAKDQLQQSRDDAEQRKRAQAQAVSYWAQEGKGGEWSLHIQNRSPDPVPWFTLTGLAYFYPDEKDGLKDWAVILDITTRGLAPCTEFIYTKRMFQQYFKDNARNDLIDDLGPIISVPQAQFADKDGHLWTRTPLDLEGWPDFMSMPLPDLPADVTRIIGSSGEPTTKAAAACGE</sequence>
<protein>
    <submittedName>
        <fullName evidence="2">Uncharacterized protein</fullName>
    </submittedName>
</protein>
<feature type="chain" id="PRO_5039728787" evidence="1">
    <location>
        <begin position="22"/>
        <end position="201"/>
    </location>
</feature>
<keyword evidence="3" id="KW-1185">Reference proteome</keyword>
<feature type="signal peptide" evidence="1">
    <location>
        <begin position="1"/>
        <end position="21"/>
    </location>
</feature>
<organism evidence="2 3">
    <name type="scientific">Streptomyces chartreusis</name>
    <dbReference type="NCBI Taxonomy" id="1969"/>
    <lineage>
        <taxon>Bacteria</taxon>
        <taxon>Bacillati</taxon>
        <taxon>Actinomycetota</taxon>
        <taxon>Actinomycetes</taxon>
        <taxon>Kitasatosporales</taxon>
        <taxon>Streptomycetaceae</taxon>
        <taxon>Streptomyces</taxon>
    </lineage>
</organism>
<gene>
    <name evidence="2" type="ORF">HUT05_22620</name>
</gene>
<dbReference type="AlphaFoldDB" id="A0A7H8TD29"/>
<dbReference type="Proteomes" id="UP000509418">
    <property type="component" value="Chromosome"/>
</dbReference>
<dbReference type="RefSeq" id="WP_176576128.1">
    <property type="nucleotide sequence ID" value="NZ_CBDRGH010000027.1"/>
</dbReference>
<name>A0A7H8TD29_STRCX</name>
<evidence type="ECO:0000313" key="3">
    <source>
        <dbReference type="Proteomes" id="UP000509418"/>
    </source>
</evidence>
<evidence type="ECO:0000313" key="2">
    <source>
        <dbReference type="EMBL" id="QKZ19910.1"/>
    </source>
</evidence>
<reference evidence="2 3" key="1">
    <citation type="submission" date="2020-06" db="EMBL/GenBank/DDBJ databases">
        <title>Genome mining for natural products.</title>
        <authorList>
            <person name="Zhang B."/>
            <person name="Shi J."/>
            <person name="Ge H."/>
        </authorList>
    </citation>
    <scope>NUCLEOTIDE SEQUENCE [LARGE SCALE GENOMIC DNA]</scope>
    <source>
        <strain evidence="2 3">NA02069</strain>
    </source>
</reference>
<evidence type="ECO:0000256" key="1">
    <source>
        <dbReference type="SAM" id="SignalP"/>
    </source>
</evidence>